<sequence>MSYLKSEDWRRLDKELQELKKRAEEAKAERIAAGLPPVSPSGFVPAAVIKYIYDNTDIKRLYAYVVSLAKLTLESNEVPPINPKEVLDMVPYYELLRWKDGGKFSSFRLSAAVSVFEKYDNYRTAEELARALYMATKMLRDEYGAYTQFWAPCLCDLEGRDDEPCNCGSKEHYEVSRILNEQVAQITDEYLDELLAEAREKAEIVRKERQILEEYRNGGTNDEKRN</sequence>
<dbReference type="KEGG" id="bcoh:BC6307_19325"/>
<evidence type="ECO:0000313" key="2">
    <source>
        <dbReference type="Proteomes" id="UP000215224"/>
    </source>
</evidence>
<gene>
    <name evidence="1" type="ORF">BC6307_19325</name>
</gene>
<keyword evidence="2" id="KW-1185">Reference proteome</keyword>
<protein>
    <submittedName>
        <fullName evidence="1">Uncharacterized protein</fullName>
    </submittedName>
</protein>
<dbReference type="AlphaFoldDB" id="A0A223KV70"/>
<proteinExistence type="predicted"/>
<dbReference type="EMBL" id="CP018866">
    <property type="protein sequence ID" value="AST93254.1"/>
    <property type="molecule type" value="Genomic_DNA"/>
</dbReference>
<reference evidence="1 2" key="1">
    <citation type="submission" date="2016-12" db="EMBL/GenBank/DDBJ databases">
        <title>The whole genome sequencing and assembly of Bacillus cohnii DSM 6307T strain.</title>
        <authorList>
            <person name="Lee Y.-J."/>
            <person name="Yi H."/>
            <person name="Bahn Y.-S."/>
            <person name="Kim J.F."/>
            <person name="Lee D.-W."/>
        </authorList>
    </citation>
    <scope>NUCLEOTIDE SEQUENCE [LARGE SCALE GENOMIC DNA]</scope>
    <source>
        <strain evidence="1 2">DSM 6307</strain>
    </source>
</reference>
<accession>A0A223KV70</accession>
<dbReference type="STRING" id="1314751.GCA_001591425_03705"/>
<evidence type="ECO:0000313" key="1">
    <source>
        <dbReference type="EMBL" id="AST93254.1"/>
    </source>
</evidence>
<name>A0A223KV70_9BACI</name>
<organism evidence="1 2">
    <name type="scientific">Sutcliffiella cohnii</name>
    <dbReference type="NCBI Taxonomy" id="33932"/>
    <lineage>
        <taxon>Bacteria</taxon>
        <taxon>Bacillati</taxon>
        <taxon>Bacillota</taxon>
        <taxon>Bacilli</taxon>
        <taxon>Bacillales</taxon>
        <taxon>Bacillaceae</taxon>
        <taxon>Sutcliffiella</taxon>
    </lineage>
</organism>
<dbReference type="Proteomes" id="UP000215224">
    <property type="component" value="Chromosome"/>
</dbReference>
<dbReference type="RefSeq" id="WP_066419527.1">
    <property type="nucleotide sequence ID" value="NZ_CP018866.1"/>
</dbReference>